<comment type="caution">
    <text evidence="2">The sequence shown here is derived from an EMBL/GenBank/DDBJ whole genome shotgun (WGS) entry which is preliminary data.</text>
</comment>
<dbReference type="PROSITE" id="PS51365">
    <property type="entry name" value="RENAL_DIPEPTIDASE_2"/>
    <property type="match status" value="1"/>
</dbReference>
<proteinExistence type="predicted"/>
<dbReference type="InterPro" id="IPR008257">
    <property type="entry name" value="Pept_M19"/>
</dbReference>
<evidence type="ECO:0000313" key="3">
    <source>
        <dbReference type="Proteomes" id="UP000776276"/>
    </source>
</evidence>
<gene>
    <name evidence="2" type="ORF">KOF26_16780</name>
</gene>
<evidence type="ECO:0000313" key="2">
    <source>
        <dbReference type="EMBL" id="MBU3079514.1"/>
    </source>
</evidence>
<protein>
    <submittedName>
        <fullName evidence="2">Dipeptidase</fullName>
    </submittedName>
</protein>
<reference evidence="2 3" key="1">
    <citation type="submission" date="2021-06" db="EMBL/GenBank/DDBJ databases">
        <title>Sphingomonas sp. XMGL2, whole genome shotgun sequencing project.</title>
        <authorList>
            <person name="Zhao G."/>
            <person name="Shen L."/>
        </authorList>
    </citation>
    <scope>NUCLEOTIDE SEQUENCE [LARGE SCALE GENOMIC DNA]</scope>
    <source>
        <strain evidence="2 3">XMGL2</strain>
    </source>
</reference>
<feature type="chain" id="PRO_5045875770" evidence="1">
    <location>
        <begin position="24"/>
        <end position="428"/>
    </location>
</feature>
<keyword evidence="1" id="KW-0732">Signal</keyword>
<dbReference type="EMBL" id="JAHKRT010000011">
    <property type="protein sequence ID" value="MBU3079514.1"/>
    <property type="molecule type" value="Genomic_DNA"/>
</dbReference>
<keyword evidence="3" id="KW-1185">Reference proteome</keyword>
<dbReference type="Pfam" id="PF01244">
    <property type="entry name" value="Peptidase_M19"/>
    <property type="match status" value="1"/>
</dbReference>
<evidence type="ECO:0000256" key="1">
    <source>
        <dbReference type="SAM" id="SignalP"/>
    </source>
</evidence>
<dbReference type="CDD" id="cd01301">
    <property type="entry name" value="rDP_like"/>
    <property type="match status" value="1"/>
</dbReference>
<feature type="signal peptide" evidence="1">
    <location>
        <begin position="1"/>
        <end position="23"/>
    </location>
</feature>
<name>A0ABS6BMF9_9SPHN</name>
<sequence length="428" mass="45933">MLKTGSLISALALVAGLGTPAQAQDYAARVQRILKATPLIDGHNDWPEVLHEREGEKRWTKDLRQGLDKDPVPYNTDIARLRRGMVGGQFWSVYVSANLPGKEQVEQTLDQIDLVKNIVARYPNDFALARTADDVVRAHRAGKIASMIGVEGGGQIDKDLSVLRAYAALGAGYLTLTHSKTIEWADSATDNPKHGGLTPFGEAVVRELNRLGMLVDLAHVNEDTMRDALRVSKAPVIFSHSSARGVTEHPRNVSDEVLKLVAANGGVVMVNYALFYVNDAYRIWSADLQAERTRLNAPPFGGLLIGQPEKAAAALAEWQKAHPAPRVTLSDVADHIDHVAKVAGYDHVGIGSDFDGTGNDLPEGLEDVSTYPALLAELMRRGWSDANIAKLAGGNVLRVMAAAEKVAASLAGTAPETVSQPVADAGVK</sequence>
<dbReference type="Proteomes" id="UP000776276">
    <property type="component" value="Unassembled WGS sequence"/>
</dbReference>
<accession>A0ABS6BMF9</accession>
<dbReference type="PANTHER" id="PTHR10443">
    <property type="entry name" value="MICROSOMAL DIPEPTIDASE"/>
    <property type="match status" value="1"/>
</dbReference>
<organism evidence="2 3">
    <name type="scientific">Sphingomonas quercus</name>
    <dbReference type="NCBI Taxonomy" id="2842451"/>
    <lineage>
        <taxon>Bacteria</taxon>
        <taxon>Pseudomonadati</taxon>
        <taxon>Pseudomonadota</taxon>
        <taxon>Alphaproteobacteria</taxon>
        <taxon>Sphingomonadales</taxon>
        <taxon>Sphingomonadaceae</taxon>
        <taxon>Sphingomonas</taxon>
    </lineage>
</organism>
<dbReference type="PANTHER" id="PTHR10443:SF12">
    <property type="entry name" value="DIPEPTIDASE"/>
    <property type="match status" value="1"/>
</dbReference>
<dbReference type="RefSeq" id="WP_216327877.1">
    <property type="nucleotide sequence ID" value="NZ_JAHKRT010000011.1"/>
</dbReference>